<dbReference type="SUPFAM" id="SSF51735">
    <property type="entry name" value="NAD(P)-binding Rossmann-fold domains"/>
    <property type="match status" value="1"/>
</dbReference>
<dbReference type="InterPro" id="IPR036291">
    <property type="entry name" value="NAD(P)-bd_dom_sf"/>
</dbReference>
<evidence type="ECO:0000256" key="2">
    <source>
        <dbReference type="ARBA" id="ARBA00023002"/>
    </source>
</evidence>
<dbReference type="PRINTS" id="PR00081">
    <property type="entry name" value="GDHRDH"/>
</dbReference>
<organism evidence="3 4">
    <name type="scientific">Gordonia rubripertincta</name>
    <name type="common">Rhodococcus corallinus</name>
    <dbReference type="NCBI Taxonomy" id="36822"/>
    <lineage>
        <taxon>Bacteria</taxon>
        <taxon>Bacillati</taxon>
        <taxon>Actinomycetota</taxon>
        <taxon>Actinomycetes</taxon>
        <taxon>Mycobacteriales</taxon>
        <taxon>Gordoniaceae</taxon>
        <taxon>Gordonia</taxon>
    </lineage>
</organism>
<dbReference type="PRINTS" id="PR00080">
    <property type="entry name" value="SDRFAMILY"/>
</dbReference>
<proteinExistence type="inferred from homology"/>
<evidence type="ECO:0000313" key="3">
    <source>
        <dbReference type="EMBL" id="MCZ4548536.1"/>
    </source>
</evidence>
<dbReference type="InterPro" id="IPR020904">
    <property type="entry name" value="Sc_DH/Rdtase_CS"/>
</dbReference>
<protein>
    <submittedName>
        <fullName evidence="3">SDR family oxidoreductase</fullName>
    </submittedName>
</protein>
<gene>
    <name evidence="3" type="ORF">O4213_00980</name>
</gene>
<dbReference type="PANTHER" id="PTHR24321:SF14">
    <property type="entry name" value="SHORT-CHAIN TYPE DEHYDROGENASE_REDUCTASE BLR2146-RELATED"/>
    <property type="match status" value="1"/>
</dbReference>
<accession>A0ABT4MQF3</accession>
<dbReference type="Pfam" id="PF13561">
    <property type="entry name" value="adh_short_C2"/>
    <property type="match status" value="1"/>
</dbReference>
<evidence type="ECO:0000256" key="1">
    <source>
        <dbReference type="ARBA" id="ARBA00006484"/>
    </source>
</evidence>
<reference evidence="3" key="1">
    <citation type="submission" date="2022-12" db="EMBL/GenBank/DDBJ databases">
        <authorList>
            <person name="Krivoruchko A.V."/>
            <person name="Elkin A."/>
        </authorList>
    </citation>
    <scope>NUCLEOTIDE SEQUENCE</scope>
    <source>
        <strain evidence="3">IEGM 1388</strain>
    </source>
</reference>
<keyword evidence="2" id="KW-0560">Oxidoreductase</keyword>
<name>A0ABT4MQF3_GORRU</name>
<evidence type="ECO:0000313" key="4">
    <source>
        <dbReference type="Proteomes" id="UP001067235"/>
    </source>
</evidence>
<dbReference type="PANTHER" id="PTHR24321">
    <property type="entry name" value="DEHYDROGENASES, SHORT CHAIN"/>
    <property type="match status" value="1"/>
</dbReference>
<dbReference type="Proteomes" id="UP001067235">
    <property type="component" value="Unassembled WGS sequence"/>
</dbReference>
<comment type="caution">
    <text evidence="3">The sequence shown here is derived from an EMBL/GenBank/DDBJ whole genome shotgun (WGS) entry which is preliminary data.</text>
</comment>
<sequence>MPNFENKIAIVTGATTVEPGGLNIGGATATELAAGGAKVALADINLKGAQDLADQLNAKHGRQVAIAVETDVRSEEQIERLVATTVEKLGEPSIVINIAGIFPAEDGEVATMTVEAWDDVFAVNLRSVMLLSKHALPYLRKAGGAIVSTASTHGSAGDTSLSGYGSSKAGVIALTKFLATQYGREGVRCNAVSPGTTSSPPAQQLPEEIKNIFRRQNLNPEMPTPEQQAKVFAFLASDDAAGINGQEVKVDAGLLSHQPMVADMLALGATTV</sequence>
<dbReference type="CDD" id="cd05233">
    <property type="entry name" value="SDR_c"/>
    <property type="match status" value="1"/>
</dbReference>
<dbReference type="PROSITE" id="PS00061">
    <property type="entry name" value="ADH_SHORT"/>
    <property type="match status" value="1"/>
</dbReference>
<comment type="similarity">
    <text evidence="1">Belongs to the short-chain dehydrogenases/reductases (SDR) family.</text>
</comment>
<dbReference type="Gene3D" id="3.40.50.720">
    <property type="entry name" value="NAD(P)-binding Rossmann-like Domain"/>
    <property type="match status" value="1"/>
</dbReference>
<dbReference type="InterPro" id="IPR002347">
    <property type="entry name" value="SDR_fam"/>
</dbReference>
<dbReference type="EMBL" id="JAPWIE010000001">
    <property type="protein sequence ID" value="MCZ4548536.1"/>
    <property type="molecule type" value="Genomic_DNA"/>
</dbReference>
<dbReference type="RefSeq" id="WP_301569002.1">
    <property type="nucleotide sequence ID" value="NZ_JAPWIE010000001.1"/>
</dbReference>
<keyword evidence="4" id="KW-1185">Reference proteome</keyword>